<dbReference type="Gene3D" id="3.30.360.10">
    <property type="entry name" value="Dihydrodipicolinate Reductase, domain 2"/>
    <property type="match status" value="1"/>
</dbReference>
<protein>
    <recommendedName>
        <fullName evidence="6">Oxidoreductase</fullName>
    </recommendedName>
</protein>
<comment type="caution">
    <text evidence="4">The sequence shown here is derived from an EMBL/GenBank/DDBJ whole genome shotgun (WGS) entry which is preliminary data.</text>
</comment>
<dbReference type="AlphaFoldDB" id="A0AA38YEH7"/>
<dbReference type="Pfam" id="PF01408">
    <property type="entry name" value="GFO_IDH_MocA"/>
    <property type="match status" value="1"/>
</dbReference>
<evidence type="ECO:0008006" key="6">
    <source>
        <dbReference type="Google" id="ProtNLM"/>
    </source>
</evidence>
<evidence type="ECO:0000259" key="3">
    <source>
        <dbReference type="Pfam" id="PF22685"/>
    </source>
</evidence>
<gene>
    <name evidence="4" type="ORF">H2204_000361</name>
</gene>
<dbReference type="PANTHER" id="PTHR43708">
    <property type="entry name" value="CONSERVED EXPRESSED OXIDOREDUCTASE (EUROFUNG)"/>
    <property type="match status" value="1"/>
</dbReference>
<evidence type="ECO:0000313" key="5">
    <source>
        <dbReference type="Proteomes" id="UP001172681"/>
    </source>
</evidence>
<feature type="domain" description="Gfo/Idh/MocA-like oxidoreductase N-terminal" evidence="2">
    <location>
        <begin position="18"/>
        <end position="106"/>
    </location>
</feature>
<dbReference type="InterPro" id="IPR036291">
    <property type="entry name" value="NAD(P)-bd_dom_sf"/>
</dbReference>
<dbReference type="InterPro" id="IPR000683">
    <property type="entry name" value="Gfo/Idh/MocA-like_OxRdtase_N"/>
</dbReference>
<feature type="domain" description="Gal80p-like C-terminal" evidence="3">
    <location>
        <begin position="115"/>
        <end position="257"/>
    </location>
</feature>
<dbReference type="Pfam" id="PF22685">
    <property type="entry name" value="Gal80p_C-like"/>
    <property type="match status" value="1"/>
</dbReference>
<evidence type="ECO:0000313" key="4">
    <source>
        <dbReference type="EMBL" id="KAJ9646669.1"/>
    </source>
</evidence>
<reference evidence="4" key="1">
    <citation type="submission" date="2022-10" db="EMBL/GenBank/DDBJ databases">
        <title>Culturing micro-colonial fungi from biological soil crusts in the Mojave desert and describing Neophaeococcomyces mojavensis, and introducing the new genera and species Taxawa tesnikishii.</title>
        <authorList>
            <person name="Kurbessoian T."/>
            <person name="Stajich J.E."/>
        </authorList>
    </citation>
    <scope>NUCLEOTIDE SEQUENCE</scope>
    <source>
        <strain evidence="4">TK_35</strain>
    </source>
</reference>
<dbReference type="Proteomes" id="UP001172681">
    <property type="component" value="Unassembled WGS sequence"/>
</dbReference>
<dbReference type="Gene3D" id="3.40.50.720">
    <property type="entry name" value="NAD(P)-binding Rossmann-like Domain"/>
    <property type="match status" value="1"/>
</dbReference>
<keyword evidence="5" id="KW-1185">Reference proteome</keyword>
<name>A0AA38YEH7_9EURO</name>
<dbReference type="InterPro" id="IPR051317">
    <property type="entry name" value="Gfo/Idh/MocA_oxidoreduct"/>
</dbReference>
<feature type="region of interest" description="Disordered" evidence="1">
    <location>
        <begin position="1"/>
        <end position="26"/>
    </location>
</feature>
<organism evidence="4 5">
    <name type="scientific">Knufia peltigerae</name>
    <dbReference type="NCBI Taxonomy" id="1002370"/>
    <lineage>
        <taxon>Eukaryota</taxon>
        <taxon>Fungi</taxon>
        <taxon>Dikarya</taxon>
        <taxon>Ascomycota</taxon>
        <taxon>Pezizomycotina</taxon>
        <taxon>Eurotiomycetes</taxon>
        <taxon>Chaetothyriomycetidae</taxon>
        <taxon>Chaetothyriales</taxon>
        <taxon>Trichomeriaceae</taxon>
        <taxon>Knufia</taxon>
    </lineage>
</organism>
<evidence type="ECO:0000256" key="1">
    <source>
        <dbReference type="SAM" id="MobiDB-lite"/>
    </source>
</evidence>
<sequence>MAPQGVGLIGLSSSSSGSKQSAERAKKKYNLPERVATYGDIAALVKDPNVDIVAIVVRAPEHYGLLKPALEARKDIFVEWPLAANLAEAEELVELVRASGIRTLVGLQGRQDHSVREARQMILDGKLGVILSTNLFASGVFFGPEAPPSFEYACDIENGANLVTIATGHSLDTLCYVLGEFKELHATLANHRTRMSILDSNNQVVKVIDKTAHDQVAITGILNRGAIATVVYGPGQCRTGRPFYWEINGTQGSLMLEIMEGTEGVPQLYHPTLRFVSAERGSKIKEIPVEGPTAPDFSWNVGMEWDAFAGQNDGSTPTFEDALVRHRMIEAIYRSNTSGSRERYV</sequence>
<dbReference type="GO" id="GO:0000166">
    <property type="term" value="F:nucleotide binding"/>
    <property type="evidence" value="ECO:0007669"/>
    <property type="project" value="InterPro"/>
</dbReference>
<proteinExistence type="predicted"/>
<dbReference type="SUPFAM" id="SSF55347">
    <property type="entry name" value="Glyceraldehyde-3-phosphate dehydrogenase-like, C-terminal domain"/>
    <property type="match status" value="1"/>
</dbReference>
<dbReference type="InterPro" id="IPR055080">
    <property type="entry name" value="Gal80p-like_C"/>
</dbReference>
<accession>A0AA38YEH7</accession>
<dbReference type="EMBL" id="JAPDRN010000002">
    <property type="protein sequence ID" value="KAJ9646669.1"/>
    <property type="molecule type" value="Genomic_DNA"/>
</dbReference>
<dbReference type="SUPFAM" id="SSF51735">
    <property type="entry name" value="NAD(P)-binding Rossmann-fold domains"/>
    <property type="match status" value="1"/>
</dbReference>
<evidence type="ECO:0000259" key="2">
    <source>
        <dbReference type="Pfam" id="PF01408"/>
    </source>
</evidence>
<dbReference type="PANTHER" id="PTHR43708:SF1">
    <property type="entry name" value="GALACTOSE_LACTOSE METABOLISM REGULATORY PROTEIN GAL80"/>
    <property type="match status" value="1"/>
</dbReference>